<dbReference type="Gene3D" id="3.30.70.1790">
    <property type="entry name" value="RepB DNA-primase, N-terminal domain"/>
    <property type="match status" value="1"/>
</dbReference>
<dbReference type="AlphaFoldDB" id="A0A645DPC5"/>
<dbReference type="InterPro" id="IPR054366">
    <property type="entry name" value="RepB/MobA-like_C"/>
</dbReference>
<organism evidence="3">
    <name type="scientific">bioreactor metagenome</name>
    <dbReference type="NCBI Taxonomy" id="1076179"/>
    <lineage>
        <taxon>unclassified sequences</taxon>
        <taxon>metagenomes</taxon>
        <taxon>ecological metagenomes</taxon>
    </lineage>
</organism>
<feature type="domain" description="RepB-like DNA primase" evidence="1">
    <location>
        <begin position="50"/>
        <end position="183"/>
    </location>
</feature>
<dbReference type="Pfam" id="PF22448">
    <property type="entry name" value="RepB_primase_C"/>
    <property type="match status" value="1"/>
</dbReference>
<name>A0A645DPC5_9ZZZZ</name>
<evidence type="ECO:0000259" key="2">
    <source>
        <dbReference type="Pfam" id="PF22448"/>
    </source>
</evidence>
<dbReference type="InterPro" id="IPR039459">
    <property type="entry name" value="RepB-like_DNA_primase_dom"/>
</dbReference>
<proteinExistence type="predicted"/>
<evidence type="ECO:0000259" key="1">
    <source>
        <dbReference type="Pfam" id="PF16793"/>
    </source>
</evidence>
<reference evidence="3" key="1">
    <citation type="submission" date="2019-08" db="EMBL/GenBank/DDBJ databases">
        <authorList>
            <person name="Kucharzyk K."/>
            <person name="Murdoch R.W."/>
            <person name="Higgins S."/>
            <person name="Loffler F."/>
        </authorList>
    </citation>
    <scope>NUCLEOTIDE SEQUENCE</scope>
</reference>
<dbReference type="Pfam" id="PF16793">
    <property type="entry name" value="RepB_primase"/>
    <property type="match status" value="1"/>
</dbReference>
<protein>
    <submittedName>
        <fullName evidence="3">Mobilization protein A</fullName>
    </submittedName>
</protein>
<evidence type="ECO:0000313" key="3">
    <source>
        <dbReference type="EMBL" id="MPM91069.1"/>
    </source>
</evidence>
<dbReference type="EMBL" id="VSSQ01038185">
    <property type="protein sequence ID" value="MPM91069.1"/>
    <property type="molecule type" value="Genomic_DNA"/>
</dbReference>
<feature type="domain" description="RepB/MobA-like C-terminal" evidence="2">
    <location>
        <begin position="244"/>
        <end position="296"/>
    </location>
</feature>
<dbReference type="Gene3D" id="3.30.1490.240">
    <property type="entry name" value="RepB DNA-primase, N-terminal domain"/>
    <property type="match status" value="1"/>
</dbReference>
<dbReference type="Gene3D" id="1.10.1240.50">
    <property type="match status" value="1"/>
</dbReference>
<gene>
    <name evidence="3" type="primary">mobA_25</name>
    <name evidence="3" type="ORF">SDC9_138194</name>
</gene>
<accession>A0A645DPC5</accession>
<sequence>MQHDRTRAAVSRQLRGMGASLYEVGIRHAERGMLNREWSEADIMKSLDWLKRENFKGCDIYVRPARSAPSRLILVDDLSMGTLARLQAGPYPAAVTVQTSPGNYQAWIKLDDDMPADVRREVARHLAREYGGDPNSADSAHYGRLAGFTNRKPEHIDAAGRSPFVLLDSYNGRPASGAAELVQIARGVIEREHEQARSMAAHVKREARRMPQAATRTPQTAQELAEWYRSLWHSLKTQFGGDFDASRADWMAAVAMFRKGYAFQDVADAIAQHSPGIDGRKGAAVADYVTRTAGKAEIWHELKAQGAEYADVADALLSLAQDRAQNRP</sequence>
<comment type="caution">
    <text evidence="3">The sequence shown here is derived from an EMBL/GenBank/DDBJ whole genome shotgun (WGS) entry which is preliminary data.</text>
</comment>